<evidence type="ECO:0000313" key="2">
    <source>
        <dbReference type="Proteomes" id="UP000785679"/>
    </source>
</evidence>
<dbReference type="EMBL" id="RRYP01005369">
    <property type="protein sequence ID" value="TNV82105.1"/>
    <property type="molecule type" value="Genomic_DNA"/>
</dbReference>
<dbReference type="Gene3D" id="3.80.10.10">
    <property type="entry name" value="Ribonuclease Inhibitor"/>
    <property type="match status" value="1"/>
</dbReference>
<evidence type="ECO:0000313" key="1">
    <source>
        <dbReference type="EMBL" id="TNV82105.1"/>
    </source>
</evidence>
<gene>
    <name evidence="1" type="ORF">FGO68_gene7650</name>
</gene>
<name>A0A8J8NXJ8_HALGN</name>
<keyword evidence="2" id="KW-1185">Reference proteome</keyword>
<proteinExistence type="predicted"/>
<protein>
    <submittedName>
        <fullName evidence="1">Uncharacterized protein</fullName>
    </submittedName>
</protein>
<sequence length="401" mass="47090">MFQLKNEDGKISLEKYLPLEQLQQIKFPYYLTLKQINLYLLGSSQQFLPNLKILDIKFSTSSLTGPFLDWLSENRTIKELCVDLPVGYEKTDSLKVFFQKNNSVQRLKIKKLLVSQLDSLIYLGDNERLQSIKIELHFSNSEMQMNECQERFQAMHSNRSITKFSFIVQVGSMNSQCISQLIAKLEKLRKVELQSIEFDKNSKFISSLIKGSQQHLEDISLENCKFQLEALNELLDSFIQGKFQKMKKLNLNNISVYKEVNIFIRLFTKKENYKQWISNPGESNQITERILLLIQKSKNLAHLQFGNLEINSETWLFQFLEAVGQNRNLKYLKLGRQKIIINNSQLLSDRDKLADKVYRAFLENCGNLRYLYMNSPISNMFEFQIVEKLKRNLPRMQELSL</sequence>
<dbReference type="InterPro" id="IPR032675">
    <property type="entry name" value="LRR_dom_sf"/>
</dbReference>
<dbReference type="AlphaFoldDB" id="A0A8J8NXJ8"/>
<dbReference type="SUPFAM" id="SSF52047">
    <property type="entry name" value="RNI-like"/>
    <property type="match status" value="1"/>
</dbReference>
<dbReference type="Proteomes" id="UP000785679">
    <property type="component" value="Unassembled WGS sequence"/>
</dbReference>
<comment type="caution">
    <text evidence="1">The sequence shown here is derived from an EMBL/GenBank/DDBJ whole genome shotgun (WGS) entry which is preliminary data.</text>
</comment>
<organism evidence="1 2">
    <name type="scientific">Halteria grandinella</name>
    <dbReference type="NCBI Taxonomy" id="5974"/>
    <lineage>
        <taxon>Eukaryota</taxon>
        <taxon>Sar</taxon>
        <taxon>Alveolata</taxon>
        <taxon>Ciliophora</taxon>
        <taxon>Intramacronucleata</taxon>
        <taxon>Spirotrichea</taxon>
        <taxon>Stichotrichia</taxon>
        <taxon>Sporadotrichida</taxon>
        <taxon>Halteriidae</taxon>
        <taxon>Halteria</taxon>
    </lineage>
</organism>
<reference evidence="1" key="1">
    <citation type="submission" date="2019-06" db="EMBL/GenBank/DDBJ databases">
        <authorList>
            <person name="Zheng W."/>
        </authorList>
    </citation>
    <scope>NUCLEOTIDE SEQUENCE</scope>
    <source>
        <strain evidence="1">QDHG01</strain>
    </source>
</reference>
<accession>A0A8J8NXJ8</accession>